<dbReference type="AlphaFoldDB" id="A0A3Q8I005"/>
<accession>A0A3Q8I005</accession>
<evidence type="ECO:0000313" key="1">
    <source>
        <dbReference type="EMBL" id="AYM48758.1"/>
    </source>
</evidence>
<organism evidence="1">
    <name type="scientific">Proteus mirabilis</name>
    <dbReference type="NCBI Taxonomy" id="584"/>
    <lineage>
        <taxon>Bacteria</taxon>
        <taxon>Pseudomonadati</taxon>
        <taxon>Pseudomonadota</taxon>
        <taxon>Gammaproteobacteria</taxon>
        <taxon>Enterobacterales</taxon>
        <taxon>Morganellaceae</taxon>
        <taxon>Proteus</taxon>
    </lineage>
</organism>
<sequence length="49" mass="5479">MSVLHQQTSAWVDALRRSLNVRRVIERNVLLVQMPDMNEEIGEGGGSGE</sequence>
<reference evidence="1" key="1">
    <citation type="journal article" date="2018" name="Front. Microbiol.">
        <title>Identification and Characterization of New Resistance-Conferring SGI1s (Salmonella Genomic Island 1) in Proteus mirabilis.</title>
        <authorList>
            <person name="Bie L."/>
            <person name="Fang M."/>
            <person name="Li Z."/>
            <person name="Wang M."/>
            <person name="Xu H."/>
        </authorList>
    </citation>
    <scope>NUCLEOTIDE SEQUENCE</scope>
    <source>
        <strain evidence="1">JN40</strain>
    </source>
</reference>
<name>A0A3Q8I005_PROMI</name>
<dbReference type="EMBL" id="MF576128">
    <property type="protein sequence ID" value="AYM48758.1"/>
    <property type="molecule type" value="Genomic_DNA"/>
</dbReference>
<proteinExistence type="predicted"/>
<protein>
    <submittedName>
        <fullName evidence="1">Uncharacterized protein</fullName>
    </submittedName>
</protein>
<dbReference type="RefSeq" id="WP_155195859.1">
    <property type="nucleotide sequence ID" value="NZ_CP053614.1"/>
</dbReference>